<dbReference type="AlphaFoldDB" id="A0A1Y4L3M5"/>
<comment type="caution">
    <text evidence="9">The sequence shown here is derived from an EMBL/GenBank/DDBJ whole genome shotgun (WGS) entry which is preliminary data.</text>
</comment>
<evidence type="ECO:0000256" key="4">
    <source>
        <dbReference type="ARBA" id="ARBA00022490"/>
    </source>
</evidence>
<evidence type="ECO:0000256" key="3">
    <source>
        <dbReference type="ARBA" id="ARBA00018111"/>
    </source>
</evidence>
<name>A0A1Y4L3M5_9FIRM</name>
<evidence type="ECO:0000313" key="11">
    <source>
        <dbReference type="Proteomes" id="UP000195326"/>
    </source>
</evidence>
<dbReference type="PANTHER" id="PTHR33602">
    <property type="entry name" value="REGULATORY PROTEIN RECX FAMILY PROTEIN"/>
    <property type="match status" value="1"/>
</dbReference>
<evidence type="ECO:0000259" key="8">
    <source>
        <dbReference type="Pfam" id="PF21982"/>
    </source>
</evidence>
<dbReference type="STRING" id="501571.GCA_900143195_00052"/>
<evidence type="ECO:0000259" key="7">
    <source>
        <dbReference type="Pfam" id="PF21981"/>
    </source>
</evidence>
<sequence length="175" mass="20244">MMRRARDVQPPDLRTLSREELEEVYRKTLDLAAKLLSYRALSASALREKLIDKGCAEEAADYALAYLQEHGFQDDRKYAESTVRSYTRRGYGTLRIRQELRRRGIERDDADAVMEDCEPDLDAMLALLDKRLHGDLSDRKEVNKAVAALQRRGFLWEDIRRALNEYGASIDADFD</sequence>
<comment type="similarity">
    <text evidence="2 5">Belongs to the RecX family.</text>
</comment>
<dbReference type="PANTHER" id="PTHR33602:SF1">
    <property type="entry name" value="REGULATORY PROTEIN RECX FAMILY PROTEIN"/>
    <property type="match status" value="1"/>
</dbReference>
<keyword evidence="4 5" id="KW-0963">Cytoplasm</keyword>
<dbReference type="EMBL" id="NFKL01000028">
    <property type="protein sequence ID" value="OUP55360.1"/>
    <property type="molecule type" value="Genomic_DNA"/>
</dbReference>
<feature type="domain" description="RecX first three-helical" evidence="8">
    <location>
        <begin position="30"/>
        <end position="67"/>
    </location>
</feature>
<evidence type="ECO:0000259" key="6">
    <source>
        <dbReference type="Pfam" id="PF02631"/>
    </source>
</evidence>
<dbReference type="HAMAP" id="MF_01114">
    <property type="entry name" value="RecX"/>
    <property type="match status" value="1"/>
</dbReference>
<dbReference type="EMBL" id="NFKK01000023">
    <property type="protein sequence ID" value="OUP51393.1"/>
    <property type="molecule type" value="Genomic_DNA"/>
</dbReference>
<accession>A0A1Y4L3M5</accession>
<protein>
    <recommendedName>
        <fullName evidence="3 5">Regulatory protein RecX</fullName>
    </recommendedName>
</protein>
<dbReference type="Pfam" id="PF21982">
    <property type="entry name" value="RecX_HTH1"/>
    <property type="match status" value="1"/>
</dbReference>
<evidence type="ECO:0000313" key="10">
    <source>
        <dbReference type="EMBL" id="OUP55360.1"/>
    </source>
</evidence>
<comment type="subcellular location">
    <subcellularLocation>
        <location evidence="1 5">Cytoplasm</location>
    </subcellularLocation>
</comment>
<dbReference type="InterPro" id="IPR036388">
    <property type="entry name" value="WH-like_DNA-bd_sf"/>
</dbReference>
<dbReference type="GO" id="GO:0006282">
    <property type="term" value="P:regulation of DNA repair"/>
    <property type="evidence" value="ECO:0007669"/>
    <property type="project" value="UniProtKB-UniRule"/>
</dbReference>
<proteinExistence type="inferred from homology"/>
<evidence type="ECO:0000256" key="1">
    <source>
        <dbReference type="ARBA" id="ARBA00004496"/>
    </source>
</evidence>
<dbReference type="Proteomes" id="UP000195897">
    <property type="component" value="Unassembled WGS sequence"/>
</dbReference>
<feature type="domain" description="RecX third three-helical" evidence="7">
    <location>
        <begin position="120"/>
        <end position="163"/>
    </location>
</feature>
<comment type="function">
    <text evidence="5">Modulates RecA activity.</text>
</comment>
<dbReference type="InterPro" id="IPR053924">
    <property type="entry name" value="RecX_HTH_2nd"/>
</dbReference>
<dbReference type="Pfam" id="PF21981">
    <property type="entry name" value="RecX_HTH3"/>
    <property type="match status" value="1"/>
</dbReference>
<dbReference type="InterPro" id="IPR003783">
    <property type="entry name" value="Regulatory_RecX"/>
</dbReference>
<evidence type="ECO:0000313" key="9">
    <source>
        <dbReference type="EMBL" id="OUP51393.1"/>
    </source>
</evidence>
<dbReference type="RefSeq" id="WP_087374537.1">
    <property type="nucleotide sequence ID" value="NZ_JBKTCX010000027.1"/>
</dbReference>
<evidence type="ECO:0000256" key="2">
    <source>
        <dbReference type="ARBA" id="ARBA00009695"/>
    </source>
</evidence>
<organism evidence="9 12">
    <name type="scientific">Butyricicoccus pullicaecorum</name>
    <dbReference type="NCBI Taxonomy" id="501571"/>
    <lineage>
        <taxon>Bacteria</taxon>
        <taxon>Bacillati</taxon>
        <taxon>Bacillota</taxon>
        <taxon>Clostridia</taxon>
        <taxon>Eubacteriales</taxon>
        <taxon>Butyricicoccaceae</taxon>
        <taxon>Butyricicoccus</taxon>
    </lineage>
</organism>
<reference evidence="11 12" key="1">
    <citation type="submission" date="2017-04" db="EMBL/GenBank/DDBJ databases">
        <title>Function of individual gut microbiota members based on whole genome sequencing of pure cultures obtained from chicken caecum.</title>
        <authorList>
            <person name="Medvecky M."/>
            <person name="Cejkova D."/>
            <person name="Polansky O."/>
            <person name="Karasova D."/>
            <person name="Kubasova T."/>
            <person name="Cizek A."/>
            <person name="Rychlik I."/>
        </authorList>
    </citation>
    <scope>NUCLEOTIDE SEQUENCE [LARGE SCALE GENOMIC DNA]</scope>
    <source>
        <strain evidence="11">An179</strain>
        <strain evidence="12">An180</strain>
    </source>
</reference>
<evidence type="ECO:0000256" key="5">
    <source>
        <dbReference type="HAMAP-Rule" id="MF_01114"/>
    </source>
</evidence>
<dbReference type="InterPro" id="IPR053926">
    <property type="entry name" value="RecX_HTH_1st"/>
</dbReference>
<dbReference type="Gene3D" id="1.10.10.10">
    <property type="entry name" value="Winged helix-like DNA-binding domain superfamily/Winged helix DNA-binding domain"/>
    <property type="match status" value="3"/>
</dbReference>
<dbReference type="GO" id="GO:0005737">
    <property type="term" value="C:cytoplasm"/>
    <property type="evidence" value="ECO:0007669"/>
    <property type="project" value="UniProtKB-SubCell"/>
</dbReference>
<reference evidence="9" key="2">
    <citation type="journal article" date="2018" name="BMC Genomics">
        <title>Whole genome sequencing and function prediction of 133 gut anaerobes isolated from chicken caecum in pure cultures.</title>
        <authorList>
            <person name="Medvecky M."/>
            <person name="Cejkova D."/>
            <person name="Polansky O."/>
            <person name="Karasova D."/>
            <person name="Kubasova T."/>
            <person name="Cizek A."/>
            <person name="Rychlik I."/>
        </authorList>
    </citation>
    <scope>NUCLEOTIDE SEQUENCE</scope>
    <source>
        <strain evidence="10">An179</strain>
        <strain evidence="9">An180</strain>
    </source>
</reference>
<evidence type="ECO:0000313" key="12">
    <source>
        <dbReference type="Proteomes" id="UP000195897"/>
    </source>
</evidence>
<feature type="domain" description="RecX second three-helical" evidence="6">
    <location>
        <begin position="74"/>
        <end position="114"/>
    </location>
</feature>
<dbReference type="InterPro" id="IPR053925">
    <property type="entry name" value="RecX_HTH_3rd"/>
</dbReference>
<dbReference type="Proteomes" id="UP000195326">
    <property type="component" value="Unassembled WGS sequence"/>
</dbReference>
<gene>
    <name evidence="5" type="primary">recX</name>
    <name evidence="10" type="ORF">B5F15_14965</name>
    <name evidence="9" type="ORF">B5F17_13235</name>
</gene>
<dbReference type="Pfam" id="PF02631">
    <property type="entry name" value="RecX_HTH2"/>
    <property type="match status" value="1"/>
</dbReference>